<accession>A0A0E9SD84</accession>
<reference evidence="1" key="1">
    <citation type="submission" date="2014-11" db="EMBL/GenBank/DDBJ databases">
        <authorList>
            <person name="Amaro Gonzalez C."/>
        </authorList>
    </citation>
    <scope>NUCLEOTIDE SEQUENCE</scope>
</reference>
<name>A0A0E9SD84_ANGAN</name>
<protein>
    <submittedName>
        <fullName evidence="1">Uncharacterized protein</fullName>
    </submittedName>
</protein>
<reference evidence="1" key="2">
    <citation type="journal article" date="2015" name="Fish Shellfish Immunol.">
        <title>Early steps in the European eel (Anguilla anguilla)-Vibrio vulnificus interaction in the gills: Role of the RtxA13 toxin.</title>
        <authorList>
            <person name="Callol A."/>
            <person name="Pajuelo D."/>
            <person name="Ebbesson L."/>
            <person name="Teles M."/>
            <person name="MacKenzie S."/>
            <person name="Amaro C."/>
        </authorList>
    </citation>
    <scope>NUCLEOTIDE SEQUENCE</scope>
</reference>
<organism evidence="1">
    <name type="scientific">Anguilla anguilla</name>
    <name type="common">European freshwater eel</name>
    <name type="synonym">Muraena anguilla</name>
    <dbReference type="NCBI Taxonomy" id="7936"/>
    <lineage>
        <taxon>Eukaryota</taxon>
        <taxon>Metazoa</taxon>
        <taxon>Chordata</taxon>
        <taxon>Craniata</taxon>
        <taxon>Vertebrata</taxon>
        <taxon>Euteleostomi</taxon>
        <taxon>Actinopterygii</taxon>
        <taxon>Neopterygii</taxon>
        <taxon>Teleostei</taxon>
        <taxon>Anguilliformes</taxon>
        <taxon>Anguillidae</taxon>
        <taxon>Anguilla</taxon>
    </lineage>
</organism>
<sequence>MLKFGEWR</sequence>
<dbReference type="EMBL" id="GBXM01069917">
    <property type="protein sequence ID" value="JAH38660.1"/>
    <property type="molecule type" value="Transcribed_RNA"/>
</dbReference>
<evidence type="ECO:0000313" key="1">
    <source>
        <dbReference type="EMBL" id="JAH38660.1"/>
    </source>
</evidence>
<proteinExistence type="predicted"/>